<protein>
    <recommendedName>
        <fullName evidence="1">2-hydroxychromene-2-carboxylate isomerase</fullName>
        <ecNumber evidence="1">5.99.1.4</ecNumber>
    </recommendedName>
</protein>
<dbReference type="GO" id="GO:0004364">
    <property type="term" value="F:glutathione transferase activity"/>
    <property type="evidence" value="ECO:0007669"/>
    <property type="project" value="TreeGrafter"/>
</dbReference>
<dbReference type="GO" id="GO:1901170">
    <property type="term" value="P:naphthalene catabolic process"/>
    <property type="evidence" value="ECO:0007669"/>
    <property type="project" value="InterPro"/>
</dbReference>
<dbReference type="InterPro" id="IPR001853">
    <property type="entry name" value="DSBA-like_thioredoxin_dom"/>
</dbReference>
<dbReference type="GO" id="GO:0004602">
    <property type="term" value="F:glutathione peroxidase activity"/>
    <property type="evidence" value="ECO:0007669"/>
    <property type="project" value="TreeGrafter"/>
</dbReference>
<dbReference type="EMBL" id="CP049811">
    <property type="protein sequence ID" value="QIK39962.1"/>
    <property type="molecule type" value="Genomic_DNA"/>
</dbReference>
<dbReference type="EC" id="5.99.1.4" evidence="1"/>
<dbReference type="GO" id="GO:0018845">
    <property type="term" value="F:2-hydroxychromene-2-carboxylate isomerase activity"/>
    <property type="evidence" value="ECO:0007669"/>
    <property type="project" value="UniProtKB-UniRule"/>
</dbReference>
<comment type="similarity">
    <text evidence="1">Belongs to the GST superfamily. NadH family.</text>
</comment>
<dbReference type="SUPFAM" id="SSF52833">
    <property type="entry name" value="Thioredoxin-like"/>
    <property type="match status" value="1"/>
</dbReference>
<keyword evidence="5" id="KW-1185">Reference proteome</keyword>
<dbReference type="PIRSF" id="PIRSF006386">
    <property type="entry name" value="HCCAis_GSTk"/>
    <property type="match status" value="1"/>
</dbReference>
<reference evidence="4 5" key="1">
    <citation type="submission" date="2020-03" db="EMBL/GenBank/DDBJ databases">
        <title>Complete genome sequence of Monaibacterium sp. ALG8 with diverse plasmids.</title>
        <authorList>
            <person name="Sun C."/>
        </authorList>
    </citation>
    <scope>NUCLEOTIDE SEQUENCE [LARGE SCALE GENOMIC DNA]</scope>
    <source>
        <strain evidence="4 5">ALG8</strain>
    </source>
</reference>
<keyword evidence="1 4" id="KW-0413">Isomerase</keyword>
<evidence type="ECO:0000256" key="1">
    <source>
        <dbReference type="PIRNR" id="PIRNR006386"/>
    </source>
</evidence>
<dbReference type="Proteomes" id="UP000500791">
    <property type="component" value="Chromosome"/>
</dbReference>
<dbReference type="InterPro" id="IPR014440">
    <property type="entry name" value="HCCAis_GSTk"/>
</dbReference>
<dbReference type="InterPro" id="IPR044087">
    <property type="entry name" value="NahD-like"/>
</dbReference>
<evidence type="ECO:0000256" key="2">
    <source>
        <dbReference type="PIRSR" id="PIRSR006386-1"/>
    </source>
</evidence>
<accession>A0A6G7VJ48</accession>
<evidence type="ECO:0000259" key="3">
    <source>
        <dbReference type="Pfam" id="PF01323"/>
    </source>
</evidence>
<evidence type="ECO:0000313" key="5">
    <source>
        <dbReference type="Proteomes" id="UP000500791"/>
    </source>
</evidence>
<dbReference type="InterPro" id="IPR036249">
    <property type="entry name" value="Thioredoxin-like_sf"/>
</dbReference>
<gene>
    <name evidence="4" type="ORF">G8E03_03810</name>
</gene>
<organism evidence="4 5">
    <name type="scientific">Pontivivens nitratireducens</name>
    <dbReference type="NCBI Taxonomy" id="2758038"/>
    <lineage>
        <taxon>Bacteria</taxon>
        <taxon>Pseudomonadati</taxon>
        <taxon>Pseudomonadota</taxon>
        <taxon>Alphaproteobacteria</taxon>
        <taxon>Rhodobacterales</taxon>
        <taxon>Paracoccaceae</taxon>
        <taxon>Pontivivens</taxon>
    </lineage>
</organism>
<dbReference type="AlphaFoldDB" id="A0A6G7VJ48"/>
<feature type="active site" description="Nucleophile" evidence="2">
    <location>
        <position position="12"/>
    </location>
</feature>
<feature type="domain" description="DSBA-like thioredoxin" evidence="3">
    <location>
        <begin position="10"/>
        <end position="198"/>
    </location>
</feature>
<dbReference type="PANTHER" id="PTHR42943:SF13">
    <property type="entry name" value="GLUTATHIONE S-TRANSFERASE KAPPA-RELATED"/>
    <property type="match status" value="1"/>
</dbReference>
<dbReference type="InterPro" id="IPR051924">
    <property type="entry name" value="GST_Kappa/NadH"/>
</dbReference>
<sequence length="202" mass="22714">MTQIDYYLFPLSPFTYLAGTKLEEIAQKHGASVNYKPFDLFRVFAEHGTQPPGKRHPSRQSYRLQEIARIARMNNLPVNPQPLHWPTDPKRAAAAIIYAQEFAHEHSRGDVGKLSFEILSACWAREQDIAREDVIETCLTAAGFDAGIAQRDLQSALDIYERNTDEALAANVFGAPTYVHGNEVFWGQDRLPYLDAHLAVTG</sequence>
<dbReference type="KEGG" id="mon:G8E03_03810"/>
<name>A0A6G7VJ48_9RHOB</name>
<dbReference type="Pfam" id="PF01323">
    <property type="entry name" value="DSBA"/>
    <property type="match status" value="1"/>
</dbReference>
<comment type="catalytic activity">
    <reaction evidence="1">
        <text>2-hydroxychromene-2-carboxylate = (3E)-4-(2-hydroxyphenyl)-2-oxobut-3-enoate</text>
        <dbReference type="Rhea" id="RHEA:27401"/>
        <dbReference type="ChEBI" id="CHEBI:59350"/>
        <dbReference type="ChEBI" id="CHEBI:59353"/>
        <dbReference type="EC" id="5.99.1.4"/>
    </reaction>
</comment>
<dbReference type="Gene3D" id="3.40.30.10">
    <property type="entry name" value="Glutaredoxin"/>
    <property type="match status" value="1"/>
</dbReference>
<dbReference type="RefSeq" id="WP_166188840.1">
    <property type="nucleotide sequence ID" value="NZ_CP049811.1"/>
</dbReference>
<dbReference type="CDD" id="cd03022">
    <property type="entry name" value="DsbA_HCCA_Iso"/>
    <property type="match status" value="1"/>
</dbReference>
<dbReference type="GO" id="GO:0006749">
    <property type="term" value="P:glutathione metabolic process"/>
    <property type="evidence" value="ECO:0007669"/>
    <property type="project" value="TreeGrafter"/>
</dbReference>
<dbReference type="PANTHER" id="PTHR42943">
    <property type="entry name" value="GLUTATHIONE S-TRANSFERASE KAPPA"/>
    <property type="match status" value="1"/>
</dbReference>
<evidence type="ECO:0000313" key="4">
    <source>
        <dbReference type="EMBL" id="QIK39962.1"/>
    </source>
</evidence>
<proteinExistence type="inferred from homology"/>